<dbReference type="EMBL" id="JAUSVX010000019">
    <property type="protein sequence ID" value="MDQ0473973.1"/>
    <property type="molecule type" value="Genomic_DNA"/>
</dbReference>
<dbReference type="PROSITE" id="PS51826">
    <property type="entry name" value="PSBD"/>
    <property type="match status" value="1"/>
</dbReference>
<dbReference type="InterPro" id="IPR004167">
    <property type="entry name" value="PSBD"/>
</dbReference>
<dbReference type="Pfam" id="PF02817">
    <property type="entry name" value="E3_binding"/>
    <property type="match status" value="1"/>
</dbReference>
<dbReference type="Proteomes" id="UP001242480">
    <property type="component" value="Unassembled WGS sequence"/>
</dbReference>
<dbReference type="RefSeq" id="WP_307282813.1">
    <property type="nucleotide sequence ID" value="NZ_JAUSVX010000019.1"/>
</dbReference>
<name>A0ABU0JI59_9HYPH</name>
<organism evidence="3 4">
    <name type="scientific">Labrys wisconsinensis</name>
    <dbReference type="NCBI Taxonomy" id="425677"/>
    <lineage>
        <taxon>Bacteria</taxon>
        <taxon>Pseudomonadati</taxon>
        <taxon>Pseudomonadota</taxon>
        <taxon>Alphaproteobacteria</taxon>
        <taxon>Hyphomicrobiales</taxon>
        <taxon>Xanthobacteraceae</taxon>
        <taxon>Labrys</taxon>
    </lineage>
</organism>
<evidence type="ECO:0000256" key="1">
    <source>
        <dbReference type="ARBA" id="ARBA00007317"/>
    </source>
</evidence>
<comment type="similarity">
    <text evidence="1">Belongs to the 2-oxoacid dehydrogenase family.</text>
</comment>
<reference evidence="3 4" key="1">
    <citation type="submission" date="2023-07" db="EMBL/GenBank/DDBJ databases">
        <title>Genomic Encyclopedia of Type Strains, Phase IV (KMG-IV): sequencing the most valuable type-strain genomes for metagenomic binning, comparative biology and taxonomic classification.</title>
        <authorList>
            <person name="Goeker M."/>
        </authorList>
    </citation>
    <scope>NUCLEOTIDE SEQUENCE [LARGE SCALE GENOMIC DNA]</scope>
    <source>
        <strain evidence="3 4">DSM 19619</strain>
    </source>
</reference>
<proteinExistence type="inferred from homology"/>
<dbReference type="Gene3D" id="4.10.320.10">
    <property type="entry name" value="E3-binding domain"/>
    <property type="match status" value="1"/>
</dbReference>
<feature type="domain" description="Peripheral subunit-binding (PSBD)" evidence="2">
    <location>
        <begin position="12"/>
        <end position="49"/>
    </location>
</feature>
<comment type="caution">
    <text evidence="3">The sequence shown here is derived from an EMBL/GenBank/DDBJ whole genome shotgun (WGS) entry which is preliminary data.</text>
</comment>
<dbReference type="InterPro" id="IPR036625">
    <property type="entry name" value="E3-bd_dom_sf"/>
</dbReference>
<evidence type="ECO:0000313" key="4">
    <source>
        <dbReference type="Proteomes" id="UP001242480"/>
    </source>
</evidence>
<gene>
    <name evidence="3" type="ORF">QO011_007012</name>
</gene>
<keyword evidence="4" id="KW-1185">Reference proteome</keyword>
<evidence type="ECO:0000313" key="3">
    <source>
        <dbReference type="EMBL" id="MDQ0473973.1"/>
    </source>
</evidence>
<accession>A0ABU0JI59</accession>
<keyword evidence="3" id="KW-0670">Pyruvate</keyword>
<evidence type="ECO:0000259" key="2">
    <source>
        <dbReference type="PROSITE" id="PS51826"/>
    </source>
</evidence>
<keyword evidence="3" id="KW-0012">Acyltransferase</keyword>
<sequence>MSGFAVPAARIAVSPYARRLARERGLTLAGRRGSGPGGRIVAADLDGFARPAVASPAVERRPPPVAAPPPVAVPRPVAGFAVTLDLAPAAALLGDMAGVAPGITADDLILKAIGRAAVAVALPAETILWRDGSGGAGAVITGVPGLTLSAIAARRAAAAAPDASPAIPVSRIRESGLRPTAAALAAGLALRLVVAGEGPALDALLVFDEDMLSEERAARFLAELRAGLAHPLRLVV</sequence>
<dbReference type="GO" id="GO:0004742">
    <property type="term" value="F:dihydrolipoyllysine-residue acetyltransferase activity"/>
    <property type="evidence" value="ECO:0007669"/>
    <property type="project" value="UniProtKB-EC"/>
</dbReference>
<protein>
    <submittedName>
        <fullName evidence="3">Pyruvate dehydrogenase E2 component (Dihydrolipoamide acetyltransferase)</fullName>
        <ecNumber evidence="3">2.3.1.12</ecNumber>
    </submittedName>
</protein>
<dbReference type="EC" id="2.3.1.12" evidence="3"/>
<keyword evidence="3" id="KW-0808">Transferase</keyword>
<dbReference type="SUPFAM" id="SSF47005">
    <property type="entry name" value="Peripheral subunit-binding domain of 2-oxo acid dehydrogenase complex"/>
    <property type="match status" value="1"/>
</dbReference>